<reference evidence="1 2" key="1">
    <citation type="submission" date="2014-08" db="EMBL/GenBank/DDBJ databases">
        <title>Whole genome shotgun sequence of Rhizobium rubi NBRC 13261.</title>
        <authorList>
            <person name="Katano-Makiyama Y."/>
            <person name="Hosoyama A."/>
            <person name="Hashimoto M."/>
            <person name="Hosoyama Y."/>
            <person name="Noguchi M."/>
            <person name="Tsuchikane K."/>
            <person name="Uohara A."/>
            <person name="Ohji S."/>
            <person name="Ichikawa N."/>
            <person name="Kimura A."/>
            <person name="Yamazoe A."/>
            <person name="Fujita N."/>
        </authorList>
    </citation>
    <scope>NUCLEOTIDE SEQUENCE [LARGE SCALE GENOMIC DNA]</scope>
    <source>
        <strain evidence="1 2">NBRC 13261</strain>
    </source>
</reference>
<name>A0A081CY89_9HYPH</name>
<organism evidence="1 2">
    <name type="scientific">Agrobacterium rubi TR3 = NBRC 13261</name>
    <dbReference type="NCBI Taxonomy" id="1368415"/>
    <lineage>
        <taxon>Bacteria</taxon>
        <taxon>Pseudomonadati</taxon>
        <taxon>Pseudomonadota</taxon>
        <taxon>Alphaproteobacteria</taxon>
        <taxon>Hyphomicrobiales</taxon>
        <taxon>Rhizobiaceae</taxon>
        <taxon>Rhizobium/Agrobacterium group</taxon>
        <taxon>Agrobacterium</taxon>
    </lineage>
</organism>
<accession>A0A081CY89</accession>
<sequence>MAECSDCVIRVATVFTAADFAVTTSYLEAYGIVVVAKPVHVINNFQHYTNAVGGAGVFVPERQAQAAVNLLIEADRGETEMKDGEPKLMMPKTLFDRVMELFLYIYIGGGEAAPPYASRLVHGQWQALGKEEI</sequence>
<evidence type="ECO:0008006" key="3">
    <source>
        <dbReference type="Google" id="ProtNLM"/>
    </source>
</evidence>
<dbReference type="AlphaFoldDB" id="A0A081CY89"/>
<dbReference type="EMBL" id="BBJU01000019">
    <property type="protein sequence ID" value="GAK71635.1"/>
    <property type="molecule type" value="Genomic_DNA"/>
</dbReference>
<protein>
    <recommendedName>
        <fullName evidence="3">DUF2007 domain-containing protein</fullName>
    </recommendedName>
</protein>
<dbReference type="Proteomes" id="UP000028701">
    <property type="component" value="Unassembled WGS sequence"/>
</dbReference>
<gene>
    <name evidence="1" type="ORF">RRU01S_19_00400</name>
</gene>
<proteinExistence type="predicted"/>
<comment type="caution">
    <text evidence="1">The sequence shown here is derived from an EMBL/GenBank/DDBJ whole genome shotgun (WGS) entry which is preliminary data.</text>
</comment>
<evidence type="ECO:0000313" key="2">
    <source>
        <dbReference type="Proteomes" id="UP000028701"/>
    </source>
</evidence>
<evidence type="ECO:0000313" key="1">
    <source>
        <dbReference type="EMBL" id="GAK71635.1"/>
    </source>
</evidence>